<evidence type="ECO:0000313" key="3">
    <source>
        <dbReference type="Proteomes" id="UP000520767"/>
    </source>
</evidence>
<name>A0A7W7VJ19_9PSEU</name>
<feature type="domain" description="DUF4873" evidence="1">
    <location>
        <begin position="5"/>
        <end position="95"/>
    </location>
</feature>
<reference evidence="2 3" key="1">
    <citation type="submission" date="2020-08" db="EMBL/GenBank/DDBJ databases">
        <title>Genomic Encyclopedia of Type Strains, Phase III (KMG-III): the genomes of soil and plant-associated and newly described type strains.</title>
        <authorList>
            <person name="Whitman W."/>
        </authorList>
    </citation>
    <scope>NUCLEOTIDE SEQUENCE [LARGE SCALE GENOMIC DNA]</scope>
    <source>
        <strain evidence="2 3">CECT 8960</strain>
    </source>
</reference>
<organism evidence="2 3">
    <name type="scientific">Actinophytocola algeriensis</name>
    <dbReference type="NCBI Taxonomy" id="1768010"/>
    <lineage>
        <taxon>Bacteria</taxon>
        <taxon>Bacillati</taxon>
        <taxon>Actinomycetota</taxon>
        <taxon>Actinomycetes</taxon>
        <taxon>Pseudonocardiales</taxon>
        <taxon>Pseudonocardiaceae</taxon>
    </lineage>
</organism>
<dbReference type="Pfam" id="PF16170">
    <property type="entry name" value="DUF4873"/>
    <property type="match status" value="1"/>
</dbReference>
<comment type="caution">
    <text evidence="2">The sequence shown here is derived from an EMBL/GenBank/DDBJ whole genome shotgun (WGS) entry which is preliminary data.</text>
</comment>
<proteinExistence type="predicted"/>
<accession>A0A7W7VJ19</accession>
<gene>
    <name evidence="2" type="ORF">FHR82_008329</name>
</gene>
<keyword evidence="3" id="KW-1185">Reference proteome</keyword>
<dbReference type="EMBL" id="JACHJQ010000011">
    <property type="protein sequence ID" value="MBB4912058.1"/>
    <property type="molecule type" value="Genomic_DNA"/>
</dbReference>
<dbReference type="AlphaFoldDB" id="A0A7W7VJ19"/>
<protein>
    <recommendedName>
        <fullName evidence="1">DUF4873 domain-containing protein</fullName>
    </recommendedName>
</protein>
<evidence type="ECO:0000259" key="1">
    <source>
        <dbReference type="Pfam" id="PF16170"/>
    </source>
</evidence>
<dbReference type="InterPro" id="IPR032371">
    <property type="entry name" value="DUF4873"/>
</dbReference>
<dbReference type="Proteomes" id="UP000520767">
    <property type="component" value="Unassembled WGS sequence"/>
</dbReference>
<sequence length="106" mass="11509">MSDDEDGYAGEATLVLDGAELSVTVTLRGNFEPVDGRYHWYGRIQAHDEVTEKAGSRKPTASLRTPFGVAEGVLSDPDPWGRYRISGTSRPPFEVPVTLEDLPAGC</sequence>
<evidence type="ECO:0000313" key="2">
    <source>
        <dbReference type="EMBL" id="MBB4912058.1"/>
    </source>
</evidence>